<dbReference type="InterPro" id="IPR003439">
    <property type="entry name" value="ABC_transporter-like_ATP-bd"/>
</dbReference>
<comment type="catalytic activity">
    <reaction evidence="8">
        <text>a quaternary ammonium(out) + ATP + H2O = a quaternary ammonium(in) + ADP + phosphate + H(+)</text>
        <dbReference type="Rhea" id="RHEA:11036"/>
        <dbReference type="ChEBI" id="CHEBI:15377"/>
        <dbReference type="ChEBI" id="CHEBI:15378"/>
        <dbReference type="ChEBI" id="CHEBI:30616"/>
        <dbReference type="ChEBI" id="CHEBI:35267"/>
        <dbReference type="ChEBI" id="CHEBI:43474"/>
        <dbReference type="ChEBI" id="CHEBI:456216"/>
    </reaction>
</comment>
<dbReference type="PROSITE" id="PS50893">
    <property type="entry name" value="ABC_TRANSPORTER_2"/>
    <property type="match status" value="1"/>
</dbReference>
<evidence type="ECO:0000256" key="7">
    <source>
        <dbReference type="PROSITE-ProRule" id="PRU00703"/>
    </source>
</evidence>
<dbReference type="Gene3D" id="3.10.580.10">
    <property type="entry name" value="CBS-domain"/>
    <property type="match status" value="1"/>
</dbReference>
<name>A0A024QFC1_9BACI</name>
<evidence type="ECO:0000256" key="1">
    <source>
        <dbReference type="ARBA" id="ARBA00005417"/>
    </source>
</evidence>
<evidence type="ECO:0000256" key="3">
    <source>
        <dbReference type="ARBA" id="ARBA00022741"/>
    </source>
</evidence>
<dbReference type="GO" id="GO:0016887">
    <property type="term" value="F:ATP hydrolysis activity"/>
    <property type="evidence" value="ECO:0007669"/>
    <property type="project" value="UniProtKB-UniRule"/>
</dbReference>
<dbReference type="eggNOG" id="COG4175">
    <property type="taxonomic scope" value="Bacteria"/>
</dbReference>
<dbReference type="PROSITE" id="PS51371">
    <property type="entry name" value="CBS"/>
    <property type="match status" value="1"/>
</dbReference>
<dbReference type="EC" id="7.6.2.9" evidence="8"/>
<proteinExistence type="inferred from homology"/>
<dbReference type="GO" id="GO:0031460">
    <property type="term" value="P:glycine betaine transport"/>
    <property type="evidence" value="ECO:0007669"/>
    <property type="project" value="InterPro"/>
</dbReference>
<comment type="caution">
    <text evidence="11">The sequence shown here is derived from an EMBL/GenBank/DDBJ whole genome shotgun (WGS) entry which is preliminary data.</text>
</comment>
<evidence type="ECO:0000259" key="9">
    <source>
        <dbReference type="PROSITE" id="PS50893"/>
    </source>
</evidence>
<dbReference type="PROSITE" id="PS00211">
    <property type="entry name" value="ABC_TRANSPORTER_1"/>
    <property type="match status" value="1"/>
</dbReference>
<keyword evidence="3 8" id="KW-0547">Nucleotide-binding</keyword>
<keyword evidence="8" id="KW-0997">Cell inner membrane</keyword>
<keyword evidence="5" id="KW-0029">Amino-acid transport</keyword>
<protein>
    <recommendedName>
        <fullName evidence="8">Quaternary amine transport ATP-binding protein</fullName>
        <ecNumber evidence="8">7.6.2.9</ecNumber>
    </recommendedName>
</protein>
<accession>A0A024QFC1</accession>
<dbReference type="RefSeq" id="WP_038245851.1">
    <property type="nucleotide sequence ID" value="NZ_BNER01000009.1"/>
</dbReference>
<dbReference type="GO" id="GO:0015418">
    <property type="term" value="F:ABC-type quaternary ammonium compound transporting activity"/>
    <property type="evidence" value="ECO:0007669"/>
    <property type="project" value="UniProtKB-EC"/>
</dbReference>
<keyword evidence="12" id="KW-1185">Reference proteome</keyword>
<evidence type="ECO:0000256" key="8">
    <source>
        <dbReference type="RuleBase" id="RU369116"/>
    </source>
</evidence>
<dbReference type="Pfam" id="PF00571">
    <property type="entry name" value="CBS"/>
    <property type="match status" value="1"/>
</dbReference>
<dbReference type="InterPro" id="IPR005892">
    <property type="entry name" value="Gly-betaine_transp_ATP-bd"/>
</dbReference>
<evidence type="ECO:0000256" key="2">
    <source>
        <dbReference type="ARBA" id="ARBA00022448"/>
    </source>
</evidence>
<dbReference type="InterPro" id="IPR000644">
    <property type="entry name" value="CBS_dom"/>
</dbReference>
<dbReference type="PANTHER" id="PTHR43869">
    <property type="entry name" value="GLYCINE BETAINE/PROLINE BETAINE TRANSPORT SYSTEM ATP-BINDING PROTEIN PROV"/>
    <property type="match status" value="1"/>
</dbReference>
<dbReference type="STRING" id="1462526.BN990_03549"/>
<evidence type="ECO:0000313" key="12">
    <source>
        <dbReference type="Proteomes" id="UP000028875"/>
    </source>
</evidence>
<dbReference type="Proteomes" id="UP000028875">
    <property type="component" value="Unassembled WGS sequence"/>
</dbReference>
<keyword evidence="2 8" id="KW-0813">Transport</keyword>
<dbReference type="GO" id="GO:0006970">
    <property type="term" value="P:response to osmotic stress"/>
    <property type="evidence" value="ECO:0007669"/>
    <property type="project" value="UniProtKB-ARBA"/>
</dbReference>
<dbReference type="InterPro" id="IPR003593">
    <property type="entry name" value="AAA+_ATPase"/>
</dbReference>
<dbReference type="CDD" id="cd03294">
    <property type="entry name" value="ABC_Pro_Gly_Betaine"/>
    <property type="match status" value="1"/>
</dbReference>
<evidence type="ECO:0000256" key="4">
    <source>
        <dbReference type="ARBA" id="ARBA00022840"/>
    </source>
</evidence>
<evidence type="ECO:0000256" key="6">
    <source>
        <dbReference type="ARBA" id="ARBA00023122"/>
    </source>
</evidence>
<dbReference type="GO" id="GO:0005524">
    <property type="term" value="F:ATP binding"/>
    <property type="evidence" value="ECO:0007669"/>
    <property type="project" value="UniProtKB-UniRule"/>
</dbReference>
<dbReference type="FunFam" id="3.40.50.300:FF:000201">
    <property type="entry name" value="Glycine betaine/L-proline ABC transporter ATP-binding protein"/>
    <property type="match status" value="1"/>
</dbReference>
<comment type="subcellular location">
    <subcellularLocation>
        <location evidence="8">Cell inner membrane</location>
        <topology evidence="8">Peripheral membrane protein</topology>
    </subcellularLocation>
</comment>
<dbReference type="GO" id="GO:0005886">
    <property type="term" value="C:plasma membrane"/>
    <property type="evidence" value="ECO:0007669"/>
    <property type="project" value="UniProtKB-SubCell"/>
</dbReference>
<dbReference type="InterPro" id="IPR027417">
    <property type="entry name" value="P-loop_NTPase"/>
</dbReference>
<feature type="domain" description="ABC transporter" evidence="9">
    <location>
        <begin position="5"/>
        <end position="265"/>
    </location>
</feature>
<dbReference type="AlphaFoldDB" id="A0A024QFC1"/>
<reference evidence="11 12" key="1">
    <citation type="submission" date="2014-03" db="EMBL/GenBank/DDBJ databases">
        <authorList>
            <person name="Urmite Genomes U."/>
        </authorList>
    </citation>
    <scope>NUCLEOTIDE SEQUENCE [LARGE SCALE GENOMIC DNA]</scope>
    <source>
        <strain evidence="11 12">Vm-5</strain>
    </source>
</reference>
<reference evidence="12" key="2">
    <citation type="submission" date="2014-05" db="EMBL/GenBank/DDBJ databases">
        <title>Draft genome sequence of Virgibacillus massiliensis Vm-5.</title>
        <authorList>
            <person name="Khelaifia S."/>
            <person name="Croce O."/>
            <person name="Lagier J.C."/>
            <person name="Raoult D."/>
        </authorList>
    </citation>
    <scope>NUCLEOTIDE SEQUENCE [LARGE SCALE GENOMIC DNA]</scope>
    <source>
        <strain evidence="12">Vm-5</strain>
    </source>
</reference>
<dbReference type="Pfam" id="PF00005">
    <property type="entry name" value="ABC_tran"/>
    <property type="match status" value="1"/>
</dbReference>
<dbReference type="SUPFAM" id="SSF52540">
    <property type="entry name" value="P-loop containing nucleoside triphosphate hydrolases"/>
    <property type="match status" value="1"/>
</dbReference>
<dbReference type="InterPro" id="IPR046342">
    <property type="entry name" value="CBS_dom_sf"/>
</dbReference>
<dbReference type="SMART" id="SM00116">
    <property type="entry name" value="CBS"/>
    <property type="match status" value="2"/>
</dbReference>
<keyword evidence="4 8" id="KW-0067">ATP-binding</keyword>
<dbReference type="GO" id="GO:0006865">
    <property type="term" value="P:amino acid transport"/>
    <property type="evidence" value="ECO:0007669"/>
    <property type="project" value="UniProtKB-UniRule"/>
</dbReference>
<evidence type="ECO:0000256" key="5">
    <source>
        <dbReference type="ARBA" id="ARBA00022970"/>
    </source>
</evidence>
<dbReference type="InterPro" id="IPR051921">
    <property type="entry name" value="ABC_osmolyte_uptake_ATP-bind"/>
</dbReference>
<evidence type="ECO:0000313" key="11">
    <source>
        <dbReference type="EMBL" id="CDQ41194.1"/>
    </source>
</evidence>
<sequence length="402" mass="45144">MTAQIRVENVSKIFGSKPKSVIPMIKEGMSKEGILNKTNHTVGVYNASFEVEKGEVFVIMGLSGSGKSTLIRCFNLLNKPTDGSIYLDGEDIVAFNKNELKKIRQEKIAMVFQHFGLFSHRTILANVEYGLEIRNVSKEERREIAMNNIETVGLKGYEDKYPDELSGGMQQRVGLARALANDPDILLMDEPFSALDPLIRREMQLELLDIQERLQKTIIFITHDVNEAFKLGDRVAVMKNGQVEQVGTPEEIITSPANHYISDFIKDIDRSKVFQAEHIMTRPNALVSLKDGLNVAVKEMKENGISSVFVVNRSRQVEGIVTIGDAIQGIKEKQRLSDVLRHDITVVNQEEYINDLIPKALESQFPLAVVNGENKLIGFILRVHVLSGLVSEEINKSEAYYV</sequence>
<dbReference type="SUPFAM" id="SSF54631">
    <property type="entry name" value="CBS-domain pair"/>
    <property type="match status" value="1"/>
</dbReference>
<comment type="subunit">
    <text evidence="8">The complex is probably composed of two ATP-binding proteins, two transmembrane proteins and a solute-binding protein.</text>
</comment>
<organism evidence="11 12">
    <name type="scientific">Virgibacillus massiliensis</name>
    <dbReference type="NCBI Taxonomy" id="1462526"/>
    <lineage>
        <taxon>Bacteria</taxon>
        <taxon>Bacillati</taxon>
        <taxon>Bacillota</taxon>
        <taxon>Bacilli</taxon>
        <taxon>Bacillales</taxon>
        <taxon>Bacillaceae</taxon>
        <taxon>Virgibacillus</taxon>
    </lineage>
</organism>
<evidence type="ECO:0000259" key="10">
    <source>
        <dbReference type="PROSITE" id="PS51371"/>
    </source>
</evidence>
<dbReference type="OrthoDB" id="9802264at2"/>
<keyword evidence="8" id="KW-1003">Cell membrane</keyword>
<dbReference type="PANTHER" id="PTHR43869:SF1">
    <property type="entry name" value="GLYCINE BETAINE_PROLINE BETAINE TRANSPORT SYSTEM ATP-BINDING PROTEIN PROV"/>
    <property type="match status" value="1"/>
</dbReference>
<dbReference type="InterPro" id="IPR017871">
    <property type="entry name" value="ABC_transporter-like_CS"/>
</dbReference>
<keyword evidence="8" id="KW-0472">Membrane</keyword>
<dbReference type="NCBIfam" id="TIGR01186">
    <property type="entry name" value="proV"/>
    <property type="match status" value="1"/>
</dbReference>
<dbReference type="EMBL" id="CCDP010000002">
    <property type="protein sequence ID" value="CDQ41194.1"/>
    <property type="molecule type" value="Genomic_DNA"/>
</dbReference>
<dbReference type="SMART" id="SM00382">
    <property type="entry name" value="AAA"/>
    <property type="match status" value="1"/>
</dbReference>
<feature type="domain" description="CBS" evidence="10">
    <location>
        <begin position="280"/>
        <end position="339"/>
    </location>
</feature>
<dbReference type="Gene3D" id="3.40.50.300">
    <property type="entry name" value="P-loop containing nucleotide triphosphate hydrolases"/>
    <property type="match status" value="1"/>
</dbReference>
<gene>
    <name evidence="11" type="primary">gbuA_2</name>
    <name evidence="11" type="ORF">BN990_03549</name>
</gene>
<dbReference type="eggNOG" id="COG0517">
    <property type="taxonomic scope" value="Bacteria"/>
</dbReference>
<comment type="similarity">
    <text evidence="1 8">Belongs to the ABC transporter superfamily.</text>
</comment>
<keyword evidence="6 7" id="KW-0129">CBS domain</keyword>